<dbReference type="InterPro" id="IPR001608">
    <property type="entry name" value="Ala_racemase_N"/>
</dbReference>
<sequence length="412" mass="43782">MPPPENPSASELRPARRAERYARALGDRDAPLALLDLDALRANAAGMRGRAGGTPIRVASKSLRCRPLVERILREEPGYRGILAFTLPEALWLHEHGADDLLVAYPTADRAAIAALARRTAEAPDGAPIVMVDGREQLDLLAAAAGPDGPPLRVCLDLDASFRLVGGRLAVGPKRSPLHAPAEARAMAEEIAARPRFRLVAIMSYEGHIAGVGDRPPGAPLKGAVLRRLQRASYRELRERRAEAVALVREVAPIEIVNVGGTGDLHLAADEPAITELTAGSGFYAPTLFDAYAAFRLEPAALFALPVVRRPGPGVVTALGGGYLASGVGAADRMPRPYLPPGLSLDGLEGAGEVQTPLRGRAADALAIGDRVFLRHAKAGELCERFDRLLVIEGDAVVDELPTYRGEGRTFL</sequence>
<keyword evidence="2" id="KW-0413">Isomerase</keyword>
<reference evidence="2 3" key="1">
    <citation type="submission" date="2023-11" db="EMBL/GenBank/DDBJ databases">
        <authorList>
            <person name="Xu M."/>
            <person name="Jiang T."/>
        </authorList>
    </citation>
    <scope>NUCLEOTIDE SEQUENCE [LARGE SCALE GENOMIC DNA]</scope>
    <source>
        <strain evidence="2 3">SD</strain>
    </source>
</reference>
<dbReference type="Gene3D" id="3.20.20.10">
    <property type="entry name" value="Alanine racemase"/>
    <property type="match status" value="1"/>
</dbReference>
<dbReference type="EC" id="5.1.1.1" evidence="2"/>
<dbReference type="PANTHER" id="PTHR28004">
    <property type="entry name" value="ZGC:162816-RELATED"/>
    <property type="match status" value="1"/>
</dbReference>
<evidence type="ECO:0000313" key="2">
    <source>
        <dbReference type="EMBL" id="MDX8152291.1"/>
    </source>
</evidence>
<comment type="caution">
    <text evidence="2">The sequence shown here is derived from an EMBL/GenBank/DDBJ whole genome shotgun (WGS) entry which is preliminary data.</text>
</comment>
<accession>A0ABU4VKC1</accession>
<proteinExistence type="predicted"/>
<dbReference type="Proteomes" id="UP001277761">
    <property type="component" value="Unassembled WGS sequence"/>
</dbReference>
<dbReference type="SUPFAM" id="SSF51419">
    <property type="entry name" value="PLP-binding barrel"/>
    <property type="match status" value="1"/>
</dbReference>
<keyword evidence="3" id="KW-1185">Reference proteome</keyword>
<dbReference type="RefSeq" id="WP_319954446.1">
    <property type="nucleotide sequence ID" value="NZ_JAXAVX010000005.1"/>
</dbReference>
<organism evidence="2 3">
    <name type="scientific">Patulibacter brassicae</name>
    <dbReference type="NCBI Taxonomy" id="1705717"/>
    <lineage>
        <taxon>Bacteria</taxon>
        <taxon>Bacillati</taxon>
        <taxon>Actinomycetota</taxon>
        <taxon>Thermoleophilia</taxon>
        <taxon>Solirubrobacterales</taxon>
        <taxon>Patulibacteraceae</taxon>
        <taxon>Patulibacter</taxon>
    </lineage>
</organism>
<dbReference type="GO" id="GO:0008784">
    <property type="term" value="F:alanine racemase activity"/>
    <property type="evidence" value="ECO:0007669"/>
    <property type="project" value="UniProtKB-EC"/>
</dbReference>
<name>A0ABU4VKC1_9ACTN</name>
<feature type="domain" description="Alanine racemase N-terminal" evidence="1">
    <location>
        <begin position="36"/>
        <end position="284"/>
    </location>
</feature>
<dbReference type="InterPro" id="IPR051466">
    <property type="entry name" value="D-amino_acid_metab_enzyme"/>
</dbReference>
<protein>
    <submittedName>
        <fullName evidence="2">Alanine racemase</fullName>
        <ecNumber evidence="2">5.1.1.1</ecNumber>
    </submittedName>
</protein>
<evidence type="ECO:0000259" key="1">
    <source>
        <dbReference type="Pfam" id="PF01168"/>
    </source>
</evidence>
<dbReference type="PANTHER" id="PTHR28004:SF2">
    <property type="entry name" value="D-SERINE DEHYDRATASE"/>
    <property type="match status" value="1"/>
</dbReference>
<gene>
    <name evidence="2" type="ORF">SK069_11840</name>
</gene>
<dbReference type="InterPro" id="IPR029066">
    <property type="entry name" value="PLP-binding_barrel"/>
</dbReference>
<dbReference type="Pfam" id="PF01168">
    <property type="entry name" value="Ala_racemase_N"/>
    <property type="match status" value="1"/>
</dbReference>
<evidence type="ECO:0000313" key="3">
    <source>
        <dbReference type="Proteomes" id="UP001277761"/>
    </source>
</evidence>
<dbReference type="EMBL" id="JAXAVX010000005">
    <property type="protein sequence ID" value="MDX8152291.1"/>
    <property type="molecule type" value="Genomic_DNA"/>
</dbReference>